<comment type="caution">
    <text evidence="2">The sequence shown here is derived from an EMBL/GenBank/DDBJ whole genome shotgun (WGS) entry which is preliminary data.</text>
</comment>
<keyword evidence="1" id="KW-0472">Membrane</keyword>
<dbReference type="AlphaFoldDB" id="A0A836GAN2"/>
<feature type="non-terminal residue" evidence="2">
    <location>
        <position position="113"/>
    </location>
</feature>
<proteinExistence type="predicted"/>
<feature type="transmembrane region" description="Helical" evidence="1">
    <location>
        <begin position="54"/>
        <end position="74"/>
    </location>
</feature>
<evidence type="ECO:0000256" key="1">
    <source>
        <dbReference type="SAM" id="Phobius"/>
    </source>
</evidence>
<accession>A0A836GAN2</accession>
<keyword evidence="1" id="KW-1133">Transmembrane helix</keyword>
<organism evidence="2 3">
    <name type="scientific">Acromyrmex charruanus</name>
    <dbReference type="NCBI Taxonomy" id="2715315"/>
    <lineage>
        <taxon>Eukaryota</taxon>
        <taxon>Metazoa</taxon>
        <taxon>Ecdysozoa</taxon>
        <taxon>Arthropoda</taxon>
        <taxon>Hexapoda</taxon>
        <taxon>Insecta</taxon>
        <taxon>Pterygota</taxon>
        <taxon>Neoptera</taxon>
        <taxon>Endopterygota</taxon>
        <taxon>Hymenoptera</taxon>
        <taxon>Apocrita</taxon>
        <taxon>Aculeata</taxon>
        <taxon>Formicoidea</taxon>
        <taxon>Formicidae</taxon>
        <taxon>Myrmicinae</taxon>
        <taxon>Acromyrmex</taxon>
    </lineage>
</organism>
<feature type="transmembrane region" description="Helical" evidence="1">
    <location>
        <begin position="14"/>
        <end position="34"/>
    </location>
</feature>
<dbReference type="Proteomes" id="UP000669903">
    <property type="component" value="Unassembled WGS sequence"/>
</dbReference>
<keyword evidence="1" id="KW-0812">Transmembrane</keyword>
<keyword evidence="3" id="KW-1185">Reference proteome</keyword>
<feature type="non-terminal residue" evidence="2">
    <location>
        <position position="1"/>
    </location>
</feature>
<gene>
    <name evidence="2" type="primary">Nd5_7</name>
    <name evidence="2" type="ORF">G6Z76_0008859</name>
</gene>
<reference evidence="2" key="1">
    <citation type="submission" date="2020-03" db="EMBL/GenBank/DDBJ databases">
        <title>Relaxed selection underlies rapid genomic changes in the transitions from sociality to social parasitism in ants.</title>
        <authorList>
            <person name="Bi X."/>
        </authorList>
    </citation>
    <scope>NUCLEOTIDE SEQUENCE</scope>
    <source>
        <strain evidence="2">BGI-DK2014a</strain>
        <tissue evidence="2">Whole body</tissue>
    </source>
</reference>
<protein>
    <submittedName>
        <fullName evidence="2">NU5M oxidoreductase</fullName>
    </submittedName>
</protein>
<evidence type="ECO:0000313" key="3">
    <source>
        <dbReference type="Proteomes" id="UP000669903"/>
    </source>
</evidence>
<name>A0A836GAN2_9HYME</name>
<sequence>LVIYYHNYVSYNSGMVIVLCNRIGDVGILIHITIRIIIKIGRWELVMFKGRRGVNIFIFILIILSLLLTAPYSMRLFSYLLFNTRLKFYRYMNIKEDRLINYYDIFKNCNGEI</sequence>
<evidence type="ECO:0000313" key="2">
    <source>
        <dbReference type="EMBL" id="KAG5348110.1"/>
    </source>
</evidence>
<dbReference type="EMBL" id="JAANIC010000291">
    <property type="protein sequence ID" value="KAG5348110.1"/>
    <property type="molecule type" value="Genomic_DNA"/>
</dbReference>